<dbReference type="HOGENOM" id="CLU_134280_2_1_9"/>
<keyword evidence="1" id="KW-0812">Transmembrane</keyword>
<proteinExistence type="predicted"/>
<evidence type="ECO:0008006" key="4">
    <source>
        <dbReference type="Google" id="ProtNLM"/>
    </source>
</evidence>
<evidence type="ECO:0000313" key="3">
    <source>
        <dbReference type="Proteomes" id="UP000004893"/>
    </source>
</evidence>
<protein>
    <recommendedName>
        <fullName evidence="4">DUF2304 domain-containing protein</fullName>
    </recommendedName>
</protein>
<feature type="transmembrane region" description="Helical" evidence="1">
    <location>
        <begin position="41"/>
        <end position="61"/>
    </location>
</feature>
<name>C0C2F1_9FIRM</name>
<gene>
    <name evidence="2" type="ORF">CLOHYLEM_06257</name>
</gene>
<evidence type="ECO:0000256" key="1">
    <source>
        <dbReference type="SAM" id="Phobius"/>
    </source>
</evidence>
<organism evidence="2 3">
    <name type="scientific">[Clostridium] hylemonae DSM 15053</name>
    <dbReference type="NCBI Taxonomy" id="553973"/>
    <lineage>
        <taxon>Bacteria</taxon>
        <taxon>Bacillati</taxon>
        <taxon>Bacillota</taxon>
        <taxon>Clostridia</taxon>
        <taxon>Lachnospirales</taxon>
        <taxon>Lachnospiraceae</taxon>
    </lineage>
</organism>
<sequence length="121" mass="14092">MIKMMSDTLRMELIVLAIVFLVIVVYNVNKKNLKLKYSLMWILAAVIMVIIALVPELIYKIVKYVGFETSSNFIFFFCFIWLIGMNLSLSVIVSRQSEKIKKIIQEVSLYKSENEKSKSEK</sequence>
<evidence type="ECO:0000313" key="2">
    <source>
        <dbReference type="EMBL" id="EEG73575.1"/>
    </source>
</evidence>
<comment type="caution">
    <text evidence="2">The sequence shown here is derived from an EMBL/GenBank/DDBJ whole genome shotgun (WGS) entry which is preliminary data.</text>
</comment>
<feature type="transmembrane region" description="Helical" evidence="1">
    <location>
        <begin position="73"/>
        <end position="93"/>
    </location>
</feature>
<dbReference type="EMBL" id="ABYI02000023">
    <property type="protein sequence ID" value="EEG73575.1"/>
    <property type="molecule type" value="Genomic_DNA"/>
</dbReference>
<accession>C0C2F1</accession>
<dbReference type="STRING" id="553973.CLOHYLEM_06257"/>
<dbReference type="InterPro" id="IPR019277">
    <property type="entry name" value="DUF2304"/>
</dbReference>
<keyword evidence="1" id="KW-0472">Membrane</keyword>
<reference evidence="2" key="2">
    <citation type="submission" date="2013-06" db="EMBL/GenBank/DDBJ databases">
        <title>Draft genome sequence of Clostridium hylemonae (DSM 15053).</title>
        <authorList>
            <person name="Sudarsanam P."/>
            <person name="Ley R."/>
            <person name="Guruge J."/>
            <person name="Turnbaugh P.J."/>
            <person name="Mahowald M."/>
            <person name="Liep D."/>
            <person name="Gordon J."/>
        </authorList>
    </citation>
    <scope>NUCLEOTIDE SEQUENCE</scope>
    <source>
        <strain evidence="2">DSM 15053</strain>
    </source>
</reference>
<dbReference type="Proteomes" id="UP000004893">
    <property type="component" value="Unassembled WGS sequence"/>
</dbReference>
<dbReference type="AlphaFoldDB" id="C0C2F1"/>
<dbReference type="eggNOG" id="ENOG503335B">
    <property type="taxonomic scope" value="Bacteria"/>
</dbReference>
<dbReference type="Pfam" id="PF10066">
    <property type="entry name" value="DUF2304"/>
    <property type="match status" value="1"/>
</dbReference>
<keyword evidence="3" id="KW-1185">Reference proteome</keyword>
<feature type="transmembrane region" description="Helical" evidence="1">
    <location>
        <begin position="13"/>
        <end position="29"/>
    </location>
</feature>
<reference evidence="2" key="1">
    <citation type="submission" date="2009-02" db="EMBL/GenBank/DDBJ databases">
        <authorList>
            <person name="Fulton L."/>
            <person name="Clifton S."/>
            <person name="Fulton B."/>
            <person name="Xu J."/>
            <person name="Minx P."/>
            <person name="Pepin K.H."/>
            <person name="Johnson M."/>
            <person name="Bhonagiri V."/>
            <person name="Nash W.E."/>
            <person name="Mardis E.R."/>
            <person name="Wilson R.K."/>
        </authorList>
    </citation>
    <scope>NUCLEOTIDE SEQUENCE [LARGE SCALE GENOMIC DNA]</scope>
    <source>
        <strain evidence="2">DSM 15053</strain>
    </source>
</reference>
<keyword evidence="1" id="KW-1133">Transmembrane helix</keyword>